<dbReference type="Pfam" id="PF03428">
    <property type="entry name" value="RP-C"/>
    <property type="match status" value="1"/>
</dbReference>
<protein>
    <submittedName>
        <fullName evidence="4">Replication initiation protein RepC</fullName>
    </submittedName>
</protein>
<keyword evidence="5" id="KW-1185">Reference proteome</keyword>
<dbReference type="Proteomes" id="UP000292781">
    <property type="component" value="Unassembled WGS sequence"/>
</dbReference>
<dbReference type="InterPro" id="IPR021760">
    <property type="entry name" value="RepC_C"/>
</dbReference>
<dbReference type="CDD" id="cd00090">
    <property type="entry name" value="HTH_ARSR"/>
    <property type="match status" value="1"/>
</dbReference>
<dbReference type="AlphaFoldDB" id="A0A4Q9VF77"/>
<dbReference type="Pfam" id="PF11800">
    <property type="entry name" value="RP-C_C"/>
    <property type="match status" value="1"/>
</dbReference>
<dbReference type="InterPro" id="IPR036388">
    <property type="entry name" value="WH-like_DNA-bd_sf"/>
</dbReference>
<reference evidence="4 5" key="1">
    <citation type="submission" date="2019-02" db="EMBL/GenBank/DDBJ databases">
        <title>Siculibacillus lacustris gen. nov., sp. nov., a new rosette-forming bacterium isolated from a freshwater crater lake (Lake St. Ana, Romania).</title>
        <authorList>
            <person name="Felfoldi T."/>
            <person name="Marton Z."/>
            <person name="Szabo A."/>
            <person name="Mentes A."/>
            <person name="Boka K."/>
            <person name="Marialigeti K."/>
            <person name="Mathe I."/>
            <person name="Koncz M."/>
            <person name="Schumann P."/>
            <person name="Toth E."/>
        </authorList>
    </citation>
    <scope>NUCLEOTIDE SEQUENCE [LARGE SCALE GENOMIC DNA]</scope>
    <source>
        <strain evidence="4 5">SA-279</strain>
    </source>
</reference>
<evidence type="ECO:0000259" key="2">
    <source>
        <dbReference type="Pfam" id="PF03428"/>
    </source>
</evidence>
<dbReference type="InterPro" id="IPR005090">
    <property type="entry name" value="RepC_N"/>
</dbReference>
<evidence type="ECO:0000256" key="1">
    <source>
        <dbReference type="SAM" id="MobiDB-lite"/>
    </source>
</evidence>
<feature type="domain" description="Plasmid replication protein C N-terminal" evidence="2">
    <location>
        <begin position="13"/>
        <end position="184"/>
    </location>
</feature>
<dbReference type="SUPFAM" id="SSF46785">
    <property type="entry name" value="Winged helix' DNA-binding domain"/>
    <property type="match status" value="1"/>
</dbReference>
<dbReference type="NCBIfam" id="NF010396">
    <property type="entry name" value="PRK13824.1"/>
    <property type="match status" value="1"/>
</dbReference>
<dbReference type="OrthoDB" id="7488837at2"/>
<dbReference type="NCBIfam" id="NF040974">
    <property type="entry name" value="RepABC_RepC"/>
    <property type="match status" value="1"/>
</dbReference>
<accession>A0A4Q9VF77</accession>
<dbReference type="InterPro" id="IPR036390">
    <property type="entry name" value="WH_DNA-bd_sf"/>
</dbReference>
<dbReference type="InterPro" id="IPR011991">
    <property type="entry name" value="ArsR-like_HTH"/>
</dbReference>
<dbReference type="GO" id="GO:0006355">
    <property type="term" value="P:regulation of DNA-templated transcription"/>
    <property type="evidence" value="ECO:0007669"/>
    <property type="project" value="UniProtKB-ARBA"/>
</dbReference>
<dbReference type="EMBL" id="SJFN01000055">
    <property type="protein sequence ID" value="TBW32690.1"/>
    <property type="molecule type" value="Genomic_DNA"/>
</dbReference>
<comment type="caution">
    <text evidence="4">The sequence shown here is derived from an EMBL/GenBank/DDBJ whole genome shotgun (WGS) entry which is preliminary data.</text>
</comment>
<name>A0A4Q9VF77_9HYPH</name>
<feature type="compositionally biased region" description="Basic and acidic residues" evidence="1">
    <location>
        <begin position="250"/>
        <end position="263"/>
    </location>
</feature>
<evidence type="ECO:0000313" key="5">
    <source>
        <dbReference type="Proteomes" id="UP000292781"/>
    </source>
</evidence>
<sequence length="409" mass="44233">MQTYQTRTPFGGRTLMLAHVATQTRAAARAPETVVHKWTVFRSICTAKARLGVSERALAVLDALLSFHPETTLSGEKLVVWPSNGQLALRAHGMAPATLRRHLAVLVDAGMIVRRDSPNGKRYARKGEGGEIDQAFGFDLSPLVARAAEIECLAEEVRAADRAVKLARERITLCRRDIAKMIVTGLEEGVPTRREGRGPADWSEVHDQFRGIVEGISRNAGLGELEVAAETLSTLADDVFMLLETHGKNEKTSVNESQTERHIQNSNPDPSTDLELSGQRVVEAKPEAKSRASKRGDGAYTLAMVLSACPDIADYARNGISNWRDFLATATVVRPMLGISPSAWEEARGILGEIPAAIVVAGILQRHAMIASAGGYLRSLTRKAEEGSFSLGPMLMALLKVSPAARKSA</sequence>
<dbReference type="Gene3D" id="1.10.10.10">
    <property type="entry name" value="Winged helix-like DNA-binding domain superfamily/Winged helix DNA-binding domain"/>
    <property type="match status" value="1"/>
</dbReference>
<feature type="region of interest" description="Disordered" evidence="1">
    <location>
        <begin position="250"/>
        <end position="276"/>
    </location>
</feature>
<feature type="domain" description="Plasmid replication protein C C-terminal" evidence="3">
    <location>
        <begin position="302"/>
        <end position="400"/>
    </location>
</feature>
<organism evidence="4 5">
    <name type="scientific">Siculibacillus lacustris</name>
    <dbReference type="NCBI Taxonomy" id="1549641"/>
    <lineage>
        <taxon>Bacteria</taxon>
        <taxon>Pseudomonadati</taxon>
        <taxon>Pseudomonadota</taxon>
        <taxon>Alphaproteobacteria</taxon>
        <taxon>Hyphomicrobiales</taxon>
        <taxon>Ancalomicrobiaceae</taxon>
        <taxon>Siculibacillus</taxon>
    </lineage>
</organism>
<dbReference type="RefSeq" id="WP_131311735.1">
    <property type="nucleotide sequence ID" value="NZ_SJFN01000055.1"/>
</dbReference>
<proteinExistence type="predicted"/>
<evidence type="ECO:0000313" key="4">
    <source>
        <dbReference type="EMBL" id="TBW32690.1"/>
    </source>
</evidence>
<gene>
    <name evidence="4" type="ORF">EYW49_21780</name>
</gene>
<dbReference type="InterPro" id="IPR047611">
    <property type="entry name" value="RepABC_RepC"/>
</dbReference>
<evidence type="ECO:0000259" key="3">
    <source>
        <dbReference type="Pfam" id="PF11800"/>
    </source>
</evidence>